<evidence type="ECO:0000256" key="13">
    <source>
        <dbReference type="ARBA" id="ARBA00047314"/>
    </source>
</evidence>
<feature type="domain" description="Cyclic nucleotide-binding" evidence="20">
    <location>
        <begin position="163"/>
        <end position="290"/>
    </location>
</feature>
<evidence type="ECO:0000313" key="22">
    <source>
        <dbReference type="EMBL" id="KAJ8038710.1"/>
    </source>
</evidence>
<dbReference type="GO" id="GO:0004622">
    <property type="term" value="F:phosphatidylcholine lysophospholipase activity"/>
    <property type="evidence" value="ECO:0007669"/>
    <property type="project" value="UniProtKB-EC"/>
</dbReference>
<evidence type="ECO:0000256" key="12">
    <source>
        <dbReference type="ARBA" id="ARBA00023136"/>
    </source>
</evidence>
<name>A0A9Q1C5B1_HOLLE</name>
<dbReference type="FunFam" id="2.60.120.10:FF:000012">
    <property type="entry name" value="neuropathy target esterase isoform X2"/>
    <property type="match status" value="1"/>
</dbReference>
<evidence type="ECO:0000256" key="8">
    <source>
        <dbReference type="ARBA" id="ARBA00022824"/>
    </source>
</evidence>
<dbReference type="Proteomes" id="UP001152320">
    <property type="component" value="Chromosome 7"/>
</dbReference>
<evidence type="ECO:0000256" key="14">
    <source>
        <dbReference type="ARBA" id="ARBA00048133"/>
    </source>
</evidence>
<evidence type="ECO:0000256" key="10">
    <source>
        <dbReference type="ARBA" id="ARBA00022989"/>
    </source>
</evidence>
<dbReference type="Gene3D" id="2.60.120.10">
    <property type="entry name" value="Jelly Rolls"/>
    <property type="match status" value="3"/>
</dbReference>
<evidence type="ECO:0000259" key="21">
    <source>
        <dbReference type="PROSITE" id="PS51635"/>
    </source>
</evidence>
<evidence type="ECO:0000256" key="7">
    <source>
        <dbReference type="ARBA" id="ARBA00022801"/>
    </source>
</evidence>
<dbReference type="InterPro" id="IPR050301">
    <property type="entry name" value="NTE"/>
</dbReference>
<dbReference type="InterPro" id="IPR002641">
    <property type="entry name" value="PNPLA_dom"/>
</dbReference>
<evidence type="ECO:0000256" key="11">
    <source>
        <dbReference type="ARBA" id="ARBA00023098"/>
    </source>
</evidence>
<dbReference type="CDD" id="cd00038">
    <property type="entry name" value="CAP_ED"/>
    <property type="match status" value="3"/>
</dbReference>
<comment type="similarity">
    <text evidence="2">Belongs to the NTE family.</text>
</comment>
<gene>
    <name evidence="22" type="ORF">HOLleu_16210</name>
</gene>
<keyword evidence="6" id="KW-0677">Repeat</keyword>
<dbReference type="PANTHER" id="PTHR14226">
    <property type="entry name" value="NEUROPATHY TARGET ESTERASE/SWISS CHEESE D.MELANOGASTER"/>
    <property type="match status" value="1"/>
</dbReference>
<dbReference type="InterPro" id="IPR056556">
    <property type="entry name" value="NTE1_P-loop_dom"/>
</dbReference>
<dbReference type="EMBL" id="JAIZAY010000007">
    <property type="protein sequence ID" value="KAJ8038710.1"/>
    <property type="molecule type" value="Genomic_DNA"/>
</dbReference>
<comment type="catalytic activity">
    <reaction evidence="15">
        <text>a 1-acyl-sn-glycero-3-phosphocholine + H2O = sn-glycerol 3-phosphocholine + a fatty acid + H(+)</text>
        <dbReference type="Rhea" id="RHEA:15177"/>
        <dbReference type="ChEBI" id="CHEBI:15377"/>
        <dbReference type="ChEBI" id="CHEBI:15378"/>
        <dbReference type="ChEBI" id="CHEBI:16870"/>
        <dbReference type="ChEBI" id="CHEBI:28868"/>
        <dbReference type="ChEBI" id="CHEBI:58168"/>
        <dbReference type="EC" id="3.1.1.5"/>
    </reaction>
    <physiologicalReaction direction="left-to-right" evidence="15">
        <dbReference type="Rhea" id="RHEA:15178"/>
    </physiologicalReaction>
</comment>
<evidence type="ECO:0000256" key="3">
    <source>
        <dbReference type="ARBA" id="ARBA00013274"/>
    </source>
</evidence>
<organism evidence="22 23">
    <name type="scientific">Holothuria leucospilota</name>
    <name type="common">Black long sea cucumber</name>
    <name type="synonym">Mertensiothuria leucospilota</name>
    <dbReference type="NCBI Taxonomy" id="206669"/>
    <lineage>
        <taxon>Eukaryota</taxon>
        <taxon>Metazoa</taxon>
        <taxon>Echinodermata</taxon>
        <taxon>Eleutherozoa</taxon>
        <taxon>Echinozoa</taxon>
        <taxon>Holothuroidea</taxon>
        <taxon>Aspidochirotacea</taxon>
        <taxon>Aspidochirotida</taxon>
        <taxon>Holothuriidae</taxon>
        <taxon>Holothuria</taxon>
    </lineage>
</organism>
<keyword evidence="8" id="KW-0256">Endoplasmic reticulum</keyword>
<dbReference type="InterPro" id="IPR018490">
    <property type="entry name" value="cNMP-bd_dom_sf"/>
</dbReference>
<evidence type="ECO:0000259" key="20">
    <source>
        <dbReference type="PROSITE" id="PS50042"/>
    </source>
</evidence>
<dbReference type="GO" id="GO:0005789">
    <property type="term" value="C:endoplasmic reticulum membrane"/>
    <property type="evidence" value="ECO:0007669"/>
    <property type="project" value="UniProtKB-SubCell"/>
</dbReference>
<feature type="region of interest" description="Disordered" evidence="18">
    <location>
        <begin position="1252"/>
        <end position="1321"/>
    </location>
</feature>
<evidence type="ECO:0000256" key="5">
    <source>
        <dbReference type="ARBA" id="ARBA00022692"/>
    </source>
</evidence>
<evidence type="ECO:0000256" key="15">
    <source>
        <dbReference type="ARBA" id="ARBA00048454"/>
    </source>
</evidence>
<dbReference type="InterPro" id="IPR014710">
    <property type="entry name" value="RmlC-like_jellyroll"/>
</dbReference>
<evidence type="ECO:0000256" key="9">
    <source>
        <dbReference type="ARBA" id="ARBA00022963"/>
    </source>
</evidence>
<feature type="short sequence motif" description="GXSXG" evidence="17">
    <location>
        <begin position="963"/>
        <end position="967"/>
    </location>
</feature>
<dbReference type="PANTHER" id="PTHR14226:SF29">
    <property type="entry name" value="NEUROPATHY TARGET ESTERASE SWS"/>
    <property type="match status" value="1"/>
</dbReference>
<dbReference type="Pfam" id="PF00027">
    <property type="entry name" value="cNMP_binding"/>
    <property type="match status" value="3"/>
</dbReference>
<keyword evidence="9 17" id="KW-0442">Lipid degradation</keyword>
<keyword evidence="4" id="KW-0597">Phosphoprotein</keyword>
<evidence type="ECO:0000256" key="6">
    <source>
        <dbReference type="ARBA" id="ARBA00022737"/>
    </source>
</evidence>
<dbReference type="EC" id="3.1.1.5" evidence="3"/>
<dbReference type="Pfam" id="PF01734">
    <property type="entry name" value="Patatin"/>
    <property type="match status" value="1"/>
</dbReference>
<dbReference type="FunFam" id="2.60.120.10:FF:000010">
    <property type="entry name" value="neuropathy target esterase isoform X1"/>
    <property type="match status" value="1"/>
</dbReference>
<evidence type="ECO:0000256" key="17">
    <source>
        <dbReference type="PROSITE-ProRule" id="PRU01161"/>
    </source>
</evidence>
<comment type="catalytic activity">
    <reaction evidence="14">
        <text>1-hexadecanoyl-sn-glycero-3-phosphate + H2O = sn-glycerol 3-phosphate + hexadecanoate + H(+)</text>
        <dbReference type="Rhea" id="RHEA:49092"/>
        <dbReference type="ChEBI" id="CHEBI:7896"/>
        <dbReference type="ChEBI" id="CHEBI:15377"/>
        <dbReference type="ChEBI" id="CHEBI:15378"/>
        <dbReference type="ChEBI" id="CHEBI:57518"/>
        <dbReference type="ChEBI" id="CHEBI:57597"/>
    </reaction>
    <physiologicalReaction direction="left-to-right" evidence="14">
        <dbReference type="Rhea" id="RHEA:49093"/>
    </physiologicalReaction>
</comment>
<evidence type="ECO:0000256" key="16">
    <source>
        <dbReference type="ARBA" id="ARBA00048656"/>
    </source>
</evidence>
<keyword evidence="7 17" id="KW-0378">Hydrolase</keyword>
<evidence type="ECO:0000256" key="18">
    <source>
        <dbReference type="SAM" id="MobiDB-lite"/>
    </source>
</evidence>
<feature type="active site" description="Proton acceptor" evidence="17">
    <location>
        <position position="1085"/>
    </location>
</feature>
<dbReference type="GO" id="GO:0016042">
    <property type="term" value="P:lipid catabolic process"/>
    <property type="evidence" value="ECO:0007669"/>
    <property type="project" value="UniProtKB-UniRule"/>
</dbReference>
<feature type="short sequence motif" description="GXGXXG" evidence="17">
    <location>
        <begin position="936"/>
        <end position="941"/>
    </location>
</feature>
<feature type="active site" description="Nucleophile" evidence="17">
    <location>
        <position position="965"/>
    </location>
</feature>
<keyword evidence="11 17" id="KW-0443">Lipid metabolism</keyword>
<dbReference type="FunFam" id="2.60.120.10:FF:000022">
    <property type="entry name" value="Patatin like phospholipase domain containing 7"/>
    <property type="match status" value="1"/>
</dbReference>
<dbReference type="Gene3D" id="3.40.1090.10">
    <property type="entry name" value="Cytosolic phospholipase A2 catalytic domain"/>
    <property type="match status" value="1"/>
</dbReference>
<dbReference type="Pfam" id="PF24179">
    <property type="entry name" value="NTE_Ploop"/>
    <property type="match status" value="1"/>
</dbReference>
<keyword evidence="12 19" id="KW-0472">Membrane</keyword>
<reference evidence="22" key="1">
    <citation type="submission" date="2021-10" db="EMBL/GenBank/DDBJ databases">
        <title>Tropical sea cucumber genome reveals ecological adaptation and Cuvierian tubules defense mechanism.</title>
        <authorList>
            <person name="Chen T."/>
        </authorList>
    </citation>
    <scope>NUCLEOTIDE SEQUENCE</scope>
    <source>
        <strain evidence="22">Nanhai2018</strain>
        <tissue evidence="22">Muscle</tissue>
    </source>
</reference>
<dbReference type="InterPro" id="IPR000595">
    <property type="entry name" value="cNMP-bd_dom"/>
</dbReference>
<keyword evidence="10 19" id="KW-1133">Transmembrane helix</keyword>
<dbReference type="FunFam" id="3.40.1090.10:FF:000001">
    <property type="entry name" value="neuropathy target esterase isoform X2"/>
    <property type="match status" value="1"/>
</dbReference>
<evidence type="ECO:0000313" key="23">
    <source>
        <dbReference type="Proteomes" id="UP001152320"/>
    </source>
</evidence>
<comment type="subcellular location">
    <subcellularLocation>
        <location evidence="1">Endoplasmic reticulum membrane</location>
        <topology evidence="1">Single-pass type III membrane protein</topology>
    </subcellularLocation>
</comment>
<comment type="catalytic activity">
    <reaction evidence="13">
        <text>1-(9Z-octadecenoyl)-sn-glycero-3-phosphocholine + H2O = sn-glycerol 3-phosphocholine + (9Z)-octadecenoate + H(+)</text>
        <dbReference type="Rhea" id="RHEA:40807"/>
        <dbReference type="ChEBI" id="CHEBI:15377"/>
        <dbReference type="ChEBI" id="CHEBI:15378"/>
        <dbReference type="ChEBI" id="CHEBI:16870"/>
        <dbReference type="ChEBI" id="CHEBI:28610"/>
        <dbReference type="ChEBI" id="CHEBI:30823"/>
    </reaction>
    <physiologicalReaction direction="left-to-right" evidence="13">
        <dbReference type="Rhea" id="RHEA:40808"/>
    </physiologicalReaction>
</comment>
<comment type="caution">
    <text evidence="17">Lacks conserved residue(s) required for the propagation of feature annotation.</text>
</comment>
<dbReference type="InterPro" id="IPR016035">
    <property type="entry name" value="Acyl_Trfase/lysoPLipase"/>
</dbReference>
<feature type="domain" description="Cyclic nucleotide-binding" evidence="20">
    <location>
        <begin position="599"/>
        <end position="678"/>
    </location>
</feature>
<feature type="region of interest" description="Disordered" evidence="18">
    <location>
        <begin position="359"/>
        <end position="392"/>
    </location>
</feature>
<dbReference type="PROSITE" id="PS51635">
    <property type="entry name" value="PNPLA"/>
    <property type="match status" value="1"/>
</dbReference>
<sequence>MDASMGDADLEFIPPTAYDEHTQMMFLLLSCVIGVLVVLLVVLIIMQIRRKTRAPPIPPKPRFRKRDKLVFYSRKFMRPLVRKISGPIKSVPSQMRMKKRDYIKLVNNIHKILKNEDIGSKPRLKQKEPPSSILEPALQAELQLPQELRIPTEVLYMLKNMRVFGHFESPLFLELCQNIQSLSLPSGAFLFKQGHMDDSIYVVQSGKLLVHITEPDGVEFVVKEVTKGDSVHSLLSIMDVITGYTATYKTVSAKAKEDTTVLRLPAKAFQNVFQNNPDSMVRIVQMMLIRLQRVTFQTLNNLLGLTAELIRTENISDKTLSVHSLNKPRSPLKRFASVPSPSSEIVKRGVQFQVENSSNLVTRSETSESDLEVKQRKQYESAPEGDIPKSSRRSLGTMRRFYSLDVESKALGTSPSDFEVAAVKARVHGLDDSEDTQDELFYQPDTQHGTEVHDEDADILDLAITDMMKIFGLKDDSMFRGHAHVLHFEAGNVVIKEGAQEANLMFLISGSLAMIQRKANSEEDNVSYYAQPGELIGEIAVLTGEPNMFTVKAKQDSVLVCLSKKSVYSIIRKHPMVVLRLGHLVVNKLSPFVRQTDFALDWMQVEAGKSVYRQGDIADCIYIVLHGRLRSVVQLPSGKKDLLAEYGRDEIVGVVEVLTKKERVTSVHAIRDTEVAKLPSGMLNLIKRKYPHTVSRLIQILSERLIGQVEEKIGSPAPSERHPTVENLSTVAIIGISEKVPVSRFALELTHALSRIGSVLRLIGNDILKALGGSALDSVNEYRLTSWLGQQEDLHRIVLYEADKDMTAWTQRCIRQADCILIVGLADSDPTVLGEMEKQLENLDVRAQKELILLHKAKRDGRYKYPTRTADWLNARSWCVSHHHIRCPERMFKRKNPAKERETYDKLFAGKRTPAQDFARLARFLTGTSVGLVLGGGGARGISQIGILKAMHEYDIPIDMVGGTSMGAFVGAAYSRNPTMESVEIHVKSFCDSMGSLWDKVMDLTYPYASMFSGRSFNRAIRDCFQDRQIEDLWIPYFCITTDINDSKMRVHTTGSLWRYVRASMSYTTYLPPLCDPLDSHLLVDGCFVNNLPADVMKSMGANTIIAVDVGGEEDSNFTHYGDDLSGWWMLWKKWNPWATPVRVVPALTEIQSRLAYISCCKQMEEIKCSDYCLYIRPAIGVFRTLDFHKYEAIKAVGYDKGKTVFDGWKKSGLLEQITKEGVVHRQQQNKHHLNPRLSELAVVVSNLAPTSYGTSDPDEMETDGFVESSSETFLDASRKASVHSVDEGDTAESESDTAPRTEGLRYRNTSRHSFVDTEDE</sequence>
<protein>
    <recommendedName>
        <fullName evidence="3">lysophospholipase</fullName>
        <ecNumber evidence="3">3.1.1.5</ecNumber>
    </recommendedName>
</protein>
<evidence type="ECO:0000256" key="4">
    <source>
        <dbReference type="ARBA" id="ARBA00022553"/>
    </source>
</evidence>
<keyword evidence="5 19" id="KW-0812">Transmembrane</keyword>
<dbReference type="SUPFAM" id="SSF51206">
    <property type="entry name" value="cAMP-binding domain-like"/>
    <property type="match status" value="3"/>
</dbReference>
<evidence type="ECO:0000256" key="1">
    <source>
        <dbReference type="ARBA" id="ARBA00004643"/>
    </source>
</evidence>
<feature type="transmembrane region" description="Helical" evidence="19">
    <location>
        <begin position="24"/>
        <end position="46"/>
    </location>
</feature>
<dbReference type="OrthoDB" id="421051at2759"/>
<comment type="catalytic activity">
    <reaction evidence="16">
        <text>1-hexadecanoyl-sn-glycero-3-phosphocholine + H2O = sn-glycerol 3-phosphocholine + hexadecanoate + H(+)</text>
        <dbReference type="Rhea" id="RHEA:40435"/>
        <dbReference type="ChEBI" id="CHEBI:7896"/>
        <dbReference type="ChEBI" id="CHEBI:15377"/>
        <dbReference type="ChEBI" id="CHEBI:15378"/>
        <dbReference type="ChEBI" id="CHEBI:16870"/>
        <dbReference type="ChEBI" id="CHEBI:72998"/>
    </reaction>
    <physiologicalReaction direction="left-to-right" evidence="16">
        <dbReference type="Rhea" id="RHEA:40436"/>
    </physiologicalReaction>
</comment>
<evidence type="ECO:0000256" key="2">
    <source>
        <dbReference type="ARBA" id="ARBA00006636"/>
    </source>
</evidence>
<comment type="caution">
    <text evidence="22">The sequence shown here is derived from an EMBL/GenBank/DDBJ whole genome shotgun (WGS) entry which is preliminary data.</text>
</comment>
<dbReference type="SUPFAM" id="SSF52151">
    <property type="entry name" value="FabD/lysophospholipase-like"/>
    <property type="match status" value="1"/>
</dbReference>
<keyword evidence="23" id="KW-1185">Reference proteome</keyword>
<evidence type="ECO:0000256" key="19">
    <source>
        <dbReference type="SAM" id="Phobius"/>
    </source>
</evidence>
<proteinExistence type="inferred from homology"/>
<dbReference type="PROSITE" id="PS50042">
    <property type="entry name" value="CNMP_BINDING_3"/>
    <property type="match status" value="3"/>
</dbReference>
<accession>A0A9Q1C5B1</accession>
<feature type="domain" description="Cyclic nucleotide-binding" evidence="20">
    <location>
        <begin position="487"/>
        <end position="571"/>
    </location>
</feature>
<feature type="domain" description="PNPLA" evidence="21">
    <location>
        <begin position="932"/>
        <end position="1098"/>
    </location>
</feature>
<dbReference type="SMART" id="SM00100">
    <property type="entry name" value="cNMP"/>
    <property type="match status" value="3"/>
</dbReference>